<dbReference type="PANTHER" id="PTHR43861">
    <property type="entry name" value="TRANS-ACONITATE 2-METHYLTRANSFERASE-RELATED"/>
    <property type="match status" value="1"/>
</dbReference>
<dbReference type="GO" id="GO:0008168">
    <property type="term" value="F:methyltransferase activity"/>
    <property type="evidence" value="ECO:0007669"/>
    <property type="project" value="UniProtKB-KW"/>
</dbReference>
<dbReference type="GO" id="GO:0032259">
    <property type="term" value="P:methylation"/>
    <property type="evidence" value="ECO:0007669"/>
    <property type="project" value="UniProtKB-KW"/>
</dbReference>
<dbReference type="Gene3D" id="3.40.50.150">
    <property type="entry name" value="Vaccinia Virus protein VP39"/>
    <property type="match status" value="1"/>
</dbReference>
<dbReference type="PANTHER" id="PTHR43861:SF6">
    <property type="entry name" value="METHYLTRANSFERASE TYPE 11"/>
    <property type="match status" value="1"/>
</dbReference>
<gene>
    <name evidence="1" type="ORF">FTO68_04190</name>
</gene>
<protein>
    <submittedName>
        <fullName evidence="1">Class I SAM-dependent methyltransferase</fullName>
    </submittedName>
</protein>
<accession>A0ABD4TKX4</accession>
<dbReference type="AlphaFoldDB" id="A0ABD4TKX4"/>
<keyword evidence="1" id="KW-0489">Methyltransferase</keyword>
<dbReference type="RefSeq" id="WP_255332138.1">
    <property type="nucleotide sequence ID" value="NZ_VOTZ01000006.1"/>
</dbReference>
<dbReference type="EMBL" id="VOTZ01000006">
    <property type="protein sequence ID" value="MCQ1538192.1"/>
    <property type="molecule type" value="Genomic_DNA"/>
</dbReference>
<evidence type="ECO:0000313" key="2">
    <source>
        <dbReference type="Proteomes" id="UP001524383"/>
    </source>
</evidence>
<evidence type="ECO:0000313" key="1">
    <source>
        <dbReference type="EMBL" id="MCQ1538192.1"/>
    </source>
</evidence>
<comment type="caution">
    <text evidence="1">The sequence shown here is derived from an EMBL/GenBank/DDBJ whole genome shotgun (WGS) entry which is preliminary data.</text>
</comment>
<dbReference type="InterPro" id="IPR029063">
    <property type="entry name" value="SAM-dependent_MTases_sf"/>
</dbReference>
<name>A0ABD4TKX4_9EURY</name>
<organism evidence="1 2">
    <name type="scientific">Methanocalculus taiwanensis</name>
    <dbReference type="NCBI Taxonomy" id="106207"/>
    <lineage>
        <taxon>Archaea</taxon>
        <taxon>Methanobacteriati</taxon>
        <taxon>Methanobacteriota</taxon>
        <taxon>Stenosarchaea group</taxon>
        <taxon>Methanomicrobia</taxon>
        <taxon>Methanomicrobiales</taxon>
        <taxon>Methanocalculaceae</taxon>
        <taxon>Methanocalculus</taxon>
    </lineage>
</organism>
<reference evidence="1 2" key="1">
    <citation type="submission" date="2019-08" db="EMBL/GenBank/DDBJ databases">
        <authorList>
            <person name="Chen S.-C."/>
            <person name="Lai M.-C."/>
            <person name="You Y.-T."/>
        </authorList>
    </citation>
    <scope>NUCLEOTIDE SEQUENCE [LARGE SCALE GENOMIC DNA]</scope>
    <source>
        <strain evidence="1 2">P2F9704a</strain>
    </source>
</reference>
<dbReference type="Pfam" id="PF13489">
    <property type="entry name" value="Methyltransf_23"/>
    <property type="match status" value="1"/>
</dbReference>
<keyword evidence="2" id="KW-1185">Reference proteome</keyword>
<dbReference type="Proteomes" id="UP001524383">
    <property type="component" value="Unassembled WGS sequence"/>
</dbReference>
<proteinExistence type="predicted"/>
<keyword evidence="1" id="KW-0808">Transferase</keyword>
<dbReference type="SUPFAM" id="SSF53335">
    <property type="entry name" value="S-adenosyl-L-methionine-dependent methyltransferases"/>
    <property type="match status" value="1"/>
</dbReference>
<sequence>MPAKLQWNQHSGYRVESAKGFDVIECERCGFKHIIPIPSTKELEEAYQHEYYTREKPLYLERHREDLDWWNLVYAERYEVLENFLSEDRRRMLDVGSGPGFFLLHGKNRGWQVKGIEPSVQAAEHSYGLGLDVINDFFSEESAALFGRFDAVNMSDVLEHIPEPASILSLVYDQLDEGGLVCISVPNDFNPFQLVLRDQMGFKPWWVAPPHHINYFDFESLSKLIQRCGFEVVHTEATFPIDMFLLMGDNYIGDDGIGRICHARRKQFEMNLYRGGMSKVKSELYEKIACVGLGREVVIFGRKR</sequence>
<dbReference type="CDD" id="cd02440">
    <property type="entry name" value="AdoMet_MTases"/>
    <property type="match status" value="1"/>
</dbReference>